<evidence type="ECO:0000313" key="3">
    <source>
        <dbReference type="Proteomes" id="UP000831880"/>
    </source>
</evidence>
<keyword evidence="1" id="KW-1133">Transmembrane helix</keyword>
<dbReference type="InterPro" id="IPR038377">
    <property type="entry name" value="Na/Glc_symporter_sf"/>
</dbReference>
<dbReference type="Gene3D" id="1.20.1730.10">
    <property type="entry name" value="Sodium/glucose cotransporter"/>
    <property type="match status" value="1"/>
</dbReference>
<keyword evidence="1" id="KW-0812">Transmembrane</keyword>
<reference evidence="2 3" key="1">
    <citation type="submission" date="2022-04" db="EMBL/GenBank/DDBJ databases">
        <title>Halobacillus sp. isolated from saltern.</title>
        <authorList>
            <person name="Won M."/>
            <person name="Lee C.-M."/>
            <person name="Woen H.-Y."/>
            <person name="Kwon S.-W."/>
        </authorList>
    </citation>
    <scope>NUCLEOTIDE SEQUENCE [LARGE SCALE GENOMIC DNA]</scope>
    <source>
        <strain evidence="2 3">SSTM10-2</strain>
    </source>
</reference>
<proteinExistence type="predicted"/>
<evidence type="ECO:0000313" key="2">
    <source>
        <dbReference type="EMBL" id="UOQ92286.1"/>
    </source>
</evidence>
<gene>
    <name evidence="2" type="ORF">MUO14_17655</name>
</gene>
<evidence type="ECO:0000256" key="1">
    <source>
        <dbReference type="SAM" id="Phobius"/>
    </source>
</evidence>
<protein>
    <submittedName>
        <fullName evidence="2">Uncharacterized protein</fullName>
    </submittedName>
</protein>
<dbReference type="RefSeq" id="WP_244751896.1">
    <property type="nucleotide sequence ID" value="NZ_CP095074.1"/>
</dbReference>
<feature type="transmembrane region" description="Helical" evidence="1">
    <location>
        <begin position="68"/>
        <end position="90"/>
    </location>
</feature>
<sequence length="95" mass="10622">MLIRGKAADNDELVVRYSHPIPNHWGCQSQMKKEQTDSRLLLLSRLIVIAMSIFSLLLALAIPRLVELWMTGSAILVAGLLAPILIGLFWDKPDN</sequence>
<accession>A0ABY4GWF1</accession>
<organism evidence="2 3">
    <name type="scientific">Halobacillus shinanisalinarum</name>
    <dbReference type="NCBI Taxonomy" id="2932258"/>
    <lineage>
        <taxon>Bacteria</taxon>
        <taxon>Bacillati</taxon>
        <taxon>Bacillota</taxon>
        <taxon>Bacilli</taxon>
        <taxon>Bacillales</taxon>
        <taxon>Bacillaceae</taxon>
        <taxon>Halobacillus</taxon>
    </lineage>
</organism>
<keyword evidence="3" id="KW-1185">Reference proteome</keyword>
<keyword evidence="1" id="KW-0472">Membrane</keyword>
<dbReference type="EMBL" id="CP095074">
    <property type="protein sequence ID" value="UOQ92286.1"/>
    <property type="molecule type" value="Genomic_DNA"/>
</dbReference>
<feature type="transmembrane region" description="Helical" evidence="1">
    <location>
        <begin position="40"/>
        <end position="62"/>
    </location>
</feature>
<dbReference type="Proteomes" id="UP000831880">
    <property type="component" value="Chromosome"/>
</dbReference>
<name>A0ABY4GWF1_9BACI</name>